<dbReference type="Pfam" id="PF06877">
    <property type="entry name" value="RraB"/>
    <property type="match status" value="1"/>
</dbReference>
<dbReference type="OrthoDB" id="5769880at2"/>
<dbReference type="Proteomes" id="UP000307164">
    <property type="component" value="Unassembled WGS sequence"/>
</dbReference>
<sequence length="119" mass="13521">MTEKNSWPTDSDGDVLRLLEERSFDFNVEHNVEFNIDFQSWPLNKEQREIVLTQLPDANFVDPDEDSIAEGDESGYVSFSVKSKVTYEFITQEQERLGELFSDIGGFCNSWGVLSPCGG</sequence>
<keyword evidence="4" id="KW-1185">Reference proteome</keyword>
<proteinExistence type="predicted"/>
<dbReference type="Proteomes" id="UP000307217">
    <property type="component" value="Unassembled WGS sequence"/>
</dbReference>
<evidence type="ECO:0000313" key="4">
    <source>
        <dbReference type="Proteomes" id="UP000307164"/>
    </source>
</evidence>
<evidence type="ECO:0000313" key="3">
    <source>
        <dbReference type="EMBL" id="TMO71670.1"/>
    </source>
</evidence>
<evidence type="ECO:0000313" key="2">
    <source>
        <dbReference type="EMBL" id="TMO68614.1"/>
    </source>
</evidence>
<evidence type="ECO:0000313" key="5">
    <source>
        <dbReference type="Proteomes" id="UP000307217"/>
    </source>
</evidence>
<evidence type="ECO:0000259" key="1">
    <source>
        <dbReference type="Pfam" id="PF06877"/>
    </source>
</evidence>
<dbReference type="EMBL" id="PNBW01000097">
    <property type="protein sequence ID" value="TMO71670.1"/>
    <property type="molecule type" value="Genomic_DNA"/>
</dbReference>
<comment type="caution">
    <text evidence="2">The sequence shown here is derived from an EMBL/GenBank/DDBJ whole genome shotgun (WGS) entry which is preliminary data.</text>
</comment>
<dbReference type="AlphaFoldDB" id="A0A5S3V9N8"/>
<reference evidence="4 5" key="1">
    <citation type="submission" date="2018-01" db="EMBL/GenBank/DDBJ databases">
        <authorList>
            <person name="Paulsen S."/>
            <person name="Gram L.K."/>
        </authorList>
    </citation>
    <scope>NUCLEOTIDE SEQUENCE [LARGE SCALE GENOMIC DNA]</scope>
    <source>
        <strain evidence="2 5">S3790</strain>
        <strain evidence="3 4">S3895</strain>
    </source>
</reference>
<dbReference type="InterPro" id="IPR036701">
    <property type="entry name" value="RraB-like_sf"/>
</dbReference>
<dbReference type="InterPro" id="IPR009671">
    <property type="entry name" value="RraB_dom"/>
</dbReference>
<reference evidence="2" key="3">
    <citation type="submission" date="2019-09" db="EMBL/GenBank/DDBJ databases">
        <title>Co-occurence of chitin degradation, pigmentation and bioactivity in marine Pseudoalteromonas.</title>
        <authorList>
            <person name="Sonnenschein E.C."/>
            <person name="Bech P.K."/>
        </authorList>
    </citation>
    <scope>NUCLEOTIDE SEQUENCE</scope>
    <source>
        <strain evidence="2">S3790</strain>
    </source>
</reference>
<feature type="domain" description="Regulator of ribonuclease activity B" evidence="1">
    <location>
        <begin position="10"/>
        <end position="113"/>
    </location>
</feature>
<organism evidence="2 5">
    <name type="scientific">Pseudoalteromonas aurantia</name>
    <dbReference type="NCBI Taxonomy" id="43654"/>
    <lineage>
        <taxon>Bacteria</taxon>
        <taxon>Pseudomonadati</taxon>
        <taxon>Pseudomonadota</taxon>
        <taxon>Gammaproteobacteria</taxon>
        <taxon>Alteromonadales</taxon>
        <taxon>Pseudoalteromonadaceae</taxon>
        <taxon>Pseudoalteromonas</taxon>
    </lineage>
</organism>
<dbReference type="SUPFAM" id="SSF89946">
    <property type="entry name" value="Hypothetical protein VC0424"/>
    <property type="match status" value="1"/>
</dbReference>
<accession>A0A5S3V9N8</accession>
<dbReference type="RefSeq" id="WP_138591472.1">
    <property type="nucleotide sequence ID" value="NZ_PNBW01000097.1"/>
</dbReference>
<reference evidence="4 5" key="2">
    <citation type="submission" date="2019-06" db="EMBL/GenBank/DDBJ databases">
        <title>Co-occurence of chitin degradation, pigmentation and bioactivity in marine Pseudoalteromonas.</title>
        <authorList>
            <person name="Sonnenschein E.C."/>
            <person name="Bech P.K."/>
        </authorList>
    </citation>
    <scope>NUCLEOTIDE SEQUENCE [LARGE SCALE GENOMIC DNA]</scope>
    <source>
        <strain evidence="5">S3790</strain>
        <strain evidence="3 4">S3895</strain>
    </source>
</reference>
<protein>
    <recommendedName>
        <fullName evidence="1">Regulator of ribonuclease activity B domain-containing protein</fullName>
    </recommendedName>
</protein>
<name>A0A5S3V9N8_9GAMM</name>
<dbReference type="Gene3D" id="3.30.70.970">
    <property type="entry name" value="RraB-like"/>
    <property type="match status" value="1"/>
</dbReference>
<gene>
    <name evidence="2" type="ORF">CWC19_08440</name>
    <name evidence="3" type="ORF">CWC20_17025</name>
</gene>
<dbReference type="EMBL" id="PNBX01000031">
    <property type="protein sequence ID" value="TMO68614.1"/>
    <property type="molecule type" value="Genomic_DNA"/>
</dbReference>